<dbReference type="KEGG" id="manq:L1994_10415"/>
<dbReference type="GO" id="GO:0016020">
    <property type="term" value="C:membrane"/>
    <property type="evidence" value="ECO:0007669"/>
    <property type="project" value="UniProtKB-SubCell"/>
</dbReference>
<keyword evidence="4 6" id="KW-1133">Transmembrane helix</keyword>
<evidence type="ECO:0000256" key="6">
    <source>
        <dbReference type="SAM" id="Phobius"/>
    </source>
</evidence>
<dbReference type="PANTHER" id="PTHR42718">
    <property type="entry name" value="MAJOR FACILITATOR SUPERFAMILY MULTIDRUG TRANSPORTER MFSC"/>
    <property type="match status" value="1"/>
</dbReference>
<feature type="transmembrane region" description="Helical" evidence="6">
    <location>
        <begin position="348"/>
        <end position="366"/>
    </location>
</feature>
<feature type="domain" description="Major facilitator superfamily (MFS) profile" evidence="7">
    <location>
        <begin position="8"/>
        <end position="455"/>
    </location>
</feature>
<feature type="transmembrane region" description="Helical" evidence="6">
    <location>
        <begin position="219"/>
        <end position="238"/>
    </location>
</feature>
<feature type="transmembrane region" description="Helical" evidence="6">
    <location>
        <begin position="132"/>
        <end position="151"/>
    </location>
</feature>
<keyword evidence="2" id="KW-0813">Transport</keyword>
<feature type="transmembrane region" description="Helical" evidence="6">
    <location>
        <begin position="41"/>
        <end position="62"/>
    </location>
</feature>
<dbReference type="InterPro" id="IPR020846">
    <property type="entry name" value="MFS_dom"/>
</dbReference>
<keyword evidence="9" id="KW-1185">Reference proteome</keyword>
<feature type="transmembrane region" description="Helical" evidence="6">
    <location>
        <begin position="163"/>
        <end position="182"/>
    </location>
</feature>
<dbReference type="PANTHER" id="PTHR42718:SF9">
    <property type="entry name" value="MAJOR FACILITATOR SUPERFAMILY MULTIDRUG TRANSPORTER MFSC"/>
    <property type="match status" value="1"/>
</dbReference>
<dbReference type="GeneID" id="79950815"/>
<name>A0AAF0FMF4_9EURY</name>
<feature type="transmembrane region" description="Helical" evidence="6">
    <location>
        <begin position="323"/>
        <end position="342"/>
    </location>
</feature>
<dbReference type="Pfam" id="PF07690">
    <property type="entry name" value="MFS_1"/>
    <property type="match status" value="1"/>
</dbReference>
<dbReference type="CDD" id="cd17321">
    <property type="entry name" value="MFS_MMR_MDR_like"/>
    <property type="match status" value="1"/>
</dbReference>
<dbReference type="InterPro" id="IPR036259">
    <property type="entry name" value="MFS_trans_sf"/>
</dbReference>
<feature type="transmembrane region" description="Helical" evidence="6">
    <location>
        <begin position="387"/>
        <end position="408"/>
    </location>
</feature>
<evidence type="ECO:0000313" key="8">
    <source>
        <dbReference type="EMBL" id="WFN36540.1"/>
    </source>
</evidence>
<proteinExistence type="predicted"/>
<dbReference type="AlphaFoldDB" id="A0AAF0FMF4"/>
<feature type="transmembrane region" description="Helical" evidence="6">
    <location>
        <begin position="259"/>
        <end position="283"/>
    </location>
</feature>
<evidence type="ECO:0000313" key="9">
    <source>
        <dbReference type="Proteomes" id="UP001218895"/>
    </source>
</evidence>
<accession>A0AAF0FMF4</accession>
<comment type="subcellular location">
    <subcellularLocation>
        <location evidence="1">Membrane</location>
        <topology evidence="1">Multi-pass membrane protein</topology>
    </subcellularLocation>
</comment>
<feature type="transmembrane region" description="Helical" evidence="6">
    <location>
        <begin position="428"/>
        <end position="449"/>
    </location>
</feature>
<evidence type="ECO:0000256" key="2">
    <source>
        <dbReference type="ARBA" id="ARBA00022448"/>
    </source>
</evidence>
<evidence type="ECO:0000259" key="7">
    <source>
        <dbReference type="PROSITE" id="PS50850"/>
    </source>
</evidence>
<reference evidence="8" key="1">
    <citation type="submission" date="2022-01" db="EMBL/GenBank/DDBJ databases">
        <title>Complete genome of Methanomicrobium antiquum DSM 21220.</title>
        <authorList>
            <person name="Chen S.-C."/>
            <person name="You Y.-T."/>
            <person name="Zhou Y.-Z."/>
            <person name="Lai M.-C."/>
        </authorList>
    </citation>
    <scope>NUCLEOTIDE SEQUENCE</scope>
    <source>
        <strain evidence="8">DSM 21220</strain>
    </source>
</reference>
<dbReference type="Proteomes" id="UP001218895">
    <property type="component" value="Chromosome"/>
</dbReference>
<keyword evidence="3 6" id="KW-0812">Transmembrane</keyword>
<keyword evidence="5 6" id="KW-0472">Membrane</keyword>
<dbReference type="InterPro" id="IPR011701">
    <property type="entry name" value="MFS"/>
</dbReference>
<dbReference type="PROSITE" id="PS50850">
    <property type="entry name" value="MFS"/>
    <property type="match status" value="1"/>
</dbReference>
<evidence type="ECO:0000256" key="3">
    <source>
        <dbReference type="ARBA" id="ARBA00022692"/>
    </source>
</evidence>
<dbReference type="RefSeq" id="WP_278099375.1">
    <property type="nucleotide sequence ID" value="NZ_CP091092.1"/>
</dbReference>
<dbReference type="Gene3D" id="1.20.1250.20">
    <property type="entry name" value="MFS general substrate transporter like domains"/>
    <property type="match status" value="1"/>
</dbReference>
<feature type="transmembrane region" description="Helical" evidence="6">
    <location>
        <begin position="97"/>
        <end position="120"/>
    </location>
</feature>
<dbReference type="SUPFAM" id="SSF103473">
    <property type="entry name" value="MFS general substrate transporter"/>
    <property type="match status" value="1"/>
</dbReference>
<feature type="transmembrane region" description="Helical" evidence="6">
    <location>
        <begin position="194"/>
        <end position="213"/>
    </location>
</feature>
<dbReference type="FunFam" id="1.20.1250.20:FF:000503">
    <property type="entry name" value="Drug resistance transporter, EmrB/QacA subfamily"/>
    <property type="match status" value="1"/>
</dbReference>
<evidence type="ECO:0000256" key="5">
    <source>
        <dbReference type="ARBA" id="ARBA00023136"/>
    </source>
</evidence>
<feature type="transmembrane region" description="Helical" evidence="6">
    <location>
        <begin position="74"/>
        <end position="91"/>
    </location>
</feature>
<dbReference type="PRINTS" id="PR01036">
    <property type="entry name" value="TCRTETB"/>
</dbReference>
<gene>
    <name evidence="8" type="ORF">L1994_10415</name>
</gene>
<dbReference type="Gene3D" id="1.20.1720.10">
    <property type="entry name" value="Multidrug resistance protein D"/>
    <property type="match status" value="1"/>
</dbReference>
<evidence type="ECO:0000256" key="1">
    <source>
        <dbReference type="ARBA" id="ARBA00004141"/>
    </source>
</evidence>
<dbReference type="EMBL" id="CP091092">
    <property type="protein sequence ID" value="WFN36540.1"/>
    <property type="molecule type" value="Genomic_DNA"/>
</dbReference>
<organism evidence="8 9">
    <name type="scientific">Methanomicrobium antiquum</name>
    <dbReference type="NCBI Taxonomy" id="487686"/>
    <lineage>
        <taxon>Archaea</taxon>
        <taxon>Methanobacteriati</taxon>
        <taxon>Methanobacteriota</taxon>
        <taxon>Stenosarchaea group</taxon>
        <taxon>Methanomicrobia</taxon>
        <taxon>Methanomicrobiales</taxon>
        <taxon>Methanomicrobiaceae</taxon>
        <taxon>Methanomicrobium</taxon>
    </lineage>
</organism>
<sequence length="462" mass="50053">MDSRQKAILLITSLGSFLTPFMGSSINIAIPQIGTEFFSDAILLSWVATSYLLASAILVVPMGRLADMRGRTKIFLAGVALYTACSLLSAMVPSVEYLIACRVFQGIGGAMIFSTAVAIITSAMPPNLRGTALGINVSVVYAGLTLGPFIGGLITEFFGWRSIFYFNFILGVLIFIASLKYLHIDEKKDKNTKFDLLGSVFYAGFILCLMLGFQEIQESFGLLLFALAVIFLIVFLGWEKMSPNPVFEISLITKNRVFALSNLAALINYSATYAIGFLLSIYLQTIRGFDPFTAGLILIAQPLLQTVFSPVTGRLSDKYNSSYIATLGMGFISAGLLLFAGLNVESSIYMIIGNLCFLGFGFALFSSPNTHVVMNSVDERRYGVASGILGTMRLCGMMASMGISMLAFSLTIGREALSEAELSGIMSGINIAFAIFLVLCIIGTFASLVRKKNKKKTEEISF</sequence>
<evidence type="ECO:0000256" key="4">
    <source>
        <dbReference type="ARBA" id="ARBA00022989"/>
    </source>
</evidence>
<dbReference type="GO" id="GO:0022857">
    <property type="term" value="F:transmembrane transporter activity"/>
    <property type="evidence" value="ECO:0007669"/>
    <property type="project" value="InterPro"/>
</dbReference>
<feature type="transmembrane region" description="Helical" evidence="6">
    <location>
        <begin position="289"/>
        <end position="311"/>
    </location>
</feature>
<protein>
    <submittedName>
        <fullName evidence="8">MFS transporter</fullName>
    </submittedName>
</protein>